<dbReference type="RefSeq" id="WP_153843644.1">
    <property type="nucleotide sequence ID" value="NZ_CP048602.1"/>
</dbReference>
<protein>
    <submittedName>
        <fullName evidence="4">GNAT family N-acetyltransferase</fullName>
    </submittedName>
</protein>
<comment type="caution">
    <text evidence="4">The sequence shown here is derived from an EMBL/GenBank/DDBJ whole genome shotgun (WGS) entry which is preliminary data.</text>
</comment>
<proteinExistence type="predicted"/>
<dbReference type="EMBL" id="VWRT01000014">
    <property type="protein sequence ID" value="KAE8437806.1"/>
    <property type="molecule type" value="Genomic_DNA"/>
</dbReference>
<sequence length="298" mass="32836">MTNDAQSQHASGHQVIPCPEHRRREALLHLAAVHNATQQADLQHALTTARSADWRGLWVAMTGEHILAAAWVQPLSSQTAQLWLPKHVDAALPLLNALREWIRREPIALCHVVLPAPWDAWERTLVHGGMRAMATLEHRVWTCQTSVAPQPSLGLRPFTMFPLAEQHALLARVGEASLDCPALRDALPVTTLLAGFQAQAGSSQPSHWFGLTYQQREVGVLLLGTSSSHWSLQLMGLVPEWRGQGLGRAIIGHAQTLAAEAGAQSLSLTVDAQNTPARRVYDHTGFELRGRERLLGWY</sequence>
<reference evidence="4 5" key="1">
    <citation type="submission" date="2019-09" db="EMBL/GenBank/DDBJ databases">
        <title>The Halomonas whole genome shotgun (WGS).</title>
        <authorList>
            <person name="Xie Z."/>
        </authorList>
    </citation>
    <scope>NUCLEOTIDE SEQUENCE [LARGE SCALE GENOMIC DNA]</scope>
    <source>
        <strain evidence="4 5">NBT06E8</strain>
    </source>
</reference>
<accession>A0ABQ6X6Z8</accession>
<feature type="domain" description="N-acetyltransferase" evidence="3">
    <location>
        <begin position="153"/>
        <end position="298"/>
    </location>
</feature>
<dbReference type="Pfam" id="PF00583">
    <property type="entry name" value="Acetyltransf_1"/>
    <property type="match status" value="1"/>
</dbReference>
<name>A0ABQ6X6Z8_9GAMM</name>
<dbReference type="InterPro" id="IPR050832">
    <property type="entry name" value="Bact_Acetyltransf"/>
</dbReference>
<keyword evidence="5" id="KW-1185">Reference proteome</keyword>
<evidence type="ECO:0000259" key="3">
    <source>
        <dbReference type="PROSITE" id="PS51186"/>
    </source>
</evidence>
<dbReference type="PROSITE" id="PS51186">
    <property type="entry name" value="GNAT"/>
    <property type="match status" value="1"/>
</dbReference>
<dbReference type="InterPro" id="IPR000182">
    <property type="entry name" value="GNAT_dom"/>
</dbReference>
<keyword evidence="1" id="KW-0808">Transferase</keyword>
<organism evidence="4 5">
    <name type="scientific">Vreelandella piezotolerans</name>
    <dbReference type="NCBI Taxonomy" id="2609667"/>
    <lineage>
        <taxon>Bacteria</taxon>
        <taxon>Pseudomonadati</taxon>
        <taxon>Pseudomonadota</taxon>
        <taxon>Gammaproteobacteria</taxon>
        <taxon>Oceanospirillales</taxon>
        <taxon>Halomonadaceae</taxon>
        <taxon>Vreelandella</taxon>
    </lineage>
</organism>
<dbReference type="Gene3D" id="3.40.630.30">
    <property type="match status" value="1"/>
</dbReference>
<dbReference type="PANTHER" id="PTHR43877">
    <property type="entry name" value="AMINOALKYLPHOSPHONATE N-ACETYLTRANSFERASE-RELATED-RELATED"/>
    <property type="match status" value="1"/>
</dbReference>
<dbReference type="Proteomes" id="UP000466130">
    <property type="component" value="Unassembled WGS sequence"/>
</dbReference>
<evidence type="ECO:0000256" key="1">
    <source>
        <dbReference type="ARBA" id="ARBA00022679"/>
    </source>
</evidence>
<dbReference type="InterPro" id="IPR016181">
    <property type="entry name" value="Acyl_CoA_acyltransferase"/>
</dbReference>
<keyword evidence="2" id="KW-0012">Acyltransferase</keyword>
<evidence type="ECO:0000256" key="2">
    <source>
        <dbReference type="ARBA" id="ARBA00023315"/>
    </source>
</evidence>
<evidence type="ECO:0000313" key="4">
    <source>
        <dbReference type="EMBL" id="KAE8437806.1"/>
    </source>
</evidence>
<gene>
    <name evidence="4" type="ORF">F1978_13095</name>
</gene>
<dbReference type="SUPFAM" id="SSF55729">
    <property type="entry name" value="Acyl-CoA N-acyltransferases (Nat)"/>
    <property type="match status" value="1"/>
</dbReference>
<evidence type="ECO:0000313" key="5">
    <source>
        <dbReference type="Proteomes" id="UP000466130"/>
    </source>
</evidence>
<dbReference type="CDD" id="cd04301">
    <property type="entry name" value="NAT_SF"/>
    <property type="match status" value="1"/>
</dbReference>